<evidence type="ECO:0000313" key="1">
    <source>
        <dbReference type="EMBL" id="OBF14418.1"/>
    </source>
</evidence>
<accession>A0A1A2V8E9</accession>
<evidence type="ECO:0000313" key="2">
    <source>
        <dbReference type="Proteomes" id="UP000093779"/>
    </source>
</evidence>
<protein>
    <submittedName>
        <fullName evidence="1">Uncharacterized protein</fullName>
    </submittedName>
</protein>
<dbReference type="RefSeq" id="WP_064899009.1">
    <property type="nucleotide sequence ID" value="NZ_LZHX01000087.1"/>
</dbReference>
<sequence length="120" mass="13394">MSDWERVGVVEILALRIYPIDPNGEQGPLSTSVAVQPGHYPVYRKFDAFCWVMEGRINERMEKLGDGLFGVHGGGDRPTGLAVSFPSRTYGIDEFRDLLADPVCQDGPAQRLRFTVEVRP</sequence>
<gene>
    <name evidence="1" type="ORF">A5726_24985</name>
</gene>
<dbReference type="Proteomes" id="UP000093779">
    <property type="component" value="Unassembled WGS sequence"/>
</dbReference>
<dbReference type="EMBL" id="LZHX01000087">
    <property type="protein sequence ID" value="OBF14418.1"/>
    <property type="molecule type" value="Genomic_DNA"/>
</dbReference>
<reference evidence="1 2" key="1">
    <citation type="submission" date="2016-06" db="EMBL/GenBank/DDBJ databases">
        <authorList>
            <person name="Kjaerup R.B."/>
            <person name="Dalgaard T.S."/>
            <person name="Juul-Madsen H.R."/>
        </authorList>
    </citation>
    <scope>NUCLEOTIDE SEQUENCE [LARGE SCALE GENOMIC DNA]</scope>
    <source>
        <strain evidence="1 2">ACS1953</strain>
    </source>
</reference>
<organism evidence="1 2">
    <name type="scientific">Mycolicibacterium conceptionense</name>
    <dbReference type="NCBI Taxonomy" id="451644"/>
    <lineage>
        <taxon>Bacteria</taxon>
        <taxon>Bacillati</taxon>
        <taxon>Actinomycetota</taxon>
        <taxon>Actinomycetes</taxon>
        <taxon>Mycobacteriales</taxon>
        <taxon>Mycobacteriaceae</taxon>
        <taxon>Mycolicibacterium</taxon>
    </lineage>
</organism>
<comment type="caution">
    <text evidence="1">The sequence shown here is derived from an EMBL/GenBank/DDBJ whole genome shotgun (WGS) entry which is preliminary data.</text>
</comment>
<name>A0A1A2V8E9_9MYCO</name>
<dbReference type="AlphaFoldDB" id="A0A1A2V8E9"/>
<proteinExistence type="predicted"/>